<dbReference type="InterPro" id="IPR052928">
    <property type="entry name" value="Desiccation-related_membrane"/>
</dbReference>
<keyword evidence="2" id="KW-0472">Membrane</keyword>
<protein>
    <submittedName>
        <fullName evidence="3">YtxH domain-containing protein</fullName>
    </submittedName>
</protein>
<evidence type="ECO:0000256" key="1">
    <source>
        <dbReference type="SAM" id="MobiDB-lite"/>
    </source>
</evidence>
<dbReference type="Proteomes" id="UP000317944">
    <property type="component" value="Unassembled WGS sequence"/>
</dbReference>
<dbReference type="OrthoDB" id="9810874at2"/>
<keyword evidence="2" id="KW-1133">Transmembrane helix</keyword>
<evidence type="ECO:0000256" key="2">
    <source>
        <dbReference type="SAM" id="Phobius"/>
    </source>
</evidence>
<evidence type="ECO:0000313" key="4">
    <source>
        <dbReference type="Proteomes" id="UP000317944"/>
    </source>
</evidence>
<dbReference type="RefSeq" id="WP_053485032.1">
    <property type="nucleotide sequence ID" value="NZ_SADV01000007.1"/>
</dbReference>
<organism evidence="3 4">
    <name type="scientific">Lysinibacillus sphaericus</name>
    <name type="common">Bacillus sphaericus</name>
    <dbReference type="NCBI Taxonomy" id="1421"/>
    <lineage>
        <taxon>Bacteria</taxon>
        <taxon>Bacillati</taxon>
        <taxon>Bacillota</taxon>
        <taxon>Bacilli</taxon>
        <taxon>Bacillales</taxon>
        <taxon>Bacillaceae</taxon>
        <taxon>Lysinibacillus</taxon>
    </lineage>
</organism>
<feature type="compositionally biased region" description="Basic and acidic residues" evidence="1">
    <location>
        <begin position="143"/>
        <end position="166"/>
    </location>
</feature>
<sequence>MTTQKPNYNEVKEQQLESSLPQLYQPQESIYEEERVNMKDFVIGALVGGIVGAAAGLLLAPKSGKDLRSDVAVQAVNLKDKSADFSTTAKDKTVQLSKQIQEQSTQLVEKVKTLKSAKAPTVFDDGTVSFEGEEPLEDFIPSEEPKAEDASEKKEQAEEKSEEVRA</sequence>
<evidence type="ECO:0000313" key="3">
    <source>
        <dbReference type="EMBL" id="TQR33478.1"/>
    </source>
</evidence>
<dbReference type="InterPro" id="IPR024623">
    <property type="entry name" value="YtxH"/>
</dbReference>
<feature type="transmembrane region" description="Helical" evidence="2">
    <location>
        <begin position="41"/>
        <end position="60"/>
    </location>
</feature>
<proteinExistence type="predicted"/>
<feature type="compositionally biased region" description="Acidic residues" evidence="1">
    <location>
        <begin position="131"/>
        <end position="141"/>
    </location>
</feature>
<dbReference type="PANTHER" id="PTHR35792:SF2">
    <property type="entry name" value="GENERAL STRESS PROTEIN"/>
    <property type="match status" value="1"/>
</dbReference>
<dbReference type="Pfam" id="PF12732">
    <property type="entry name" value="YtxH"/>
    <property type="match status" value="1"/>
</dbReference>
<dbReference type="AlphaFoldDB" id="A0A544UJP3"/>
<dbReference type="PANTHER" id="PTHR35792">
    <property type="entry name" value="GENERAL STRESS PROTEIN"/>
    <property type="match status" value="1"/>
</dbReference>
<feature type="region of interest" description="Disordered" evidence="1">
    <location>
        <begin position="125"/>
        <end position="166"/>
    </location>
</feature>
<gene>
    <name evidence="3" type="ORF">C7Y47_10545</name>
</gene>
<comment type="caution">
    <text evidence="3">The sequence shown here is derived from an EMBL/GenBank/DDBJ whole genome shotgun (WGS) entry which is preliminary data.</text>
</comment>
<reference evidence="3 4" key="1">
    <citation type="submission" date="2018-03" db="EMBL/GenBank/DDBJ databases">
        <title>Aerobic endospore-forming bacteria genome sequencing and assembly.</title>
        <authorList>
            <person name="Cavalcante D.A."/>
            <person name="Driks A."/>
            <person name="Putonti C."/>
            <person name="De-Souza M.T."/>
        </authorList>
    </citation>
    <scope>NUCLEOTIDE SEQUENCE [LARGE SCALE GENOMIC DNA]</scope>
    <source>
        <strain evidence="3 4">SDF0037</strain>
    </source>
</reference>
<feature type="region of interest" description="Disordered" evidence="1">
    <location>
        <begin position="1"/>
        <end position="20"/>
    </location>
</feature>
<name>A0A544UJP3_LYSSH</name>
<keyword evidence="2" id="KW-0812">Transmembrane</keyword>
<accession>A0A544UJP3</accession>
<dbReference type="EMBL" id="SADV01000007">
    <property type="protein sequence ID" value="TQR33478.1"/>
    <property type="molecule type" value="Genomic_DNA"/>
</dbReference>